<evidence type="ECO:0000313" key="1">
    <source>
        <dbReference type="EMBL" id="KAI9915527.1"/>
    </source>
</evidence>
<dbReference type="EMBL" id="CM047582">
    <property type="protein sequence ID" value="KAI9915527.1"/>
    <property type="molecule type" value="Genomic_DNA"/>
</dbReference>
<proteinExistence type="predicted"/>
<organism evidence="1 2">
    <name type="scientific">Peronosclerospora sorghi</name>
    <dbReference type="NCBI Taxonomy" id="230839"/>
    <lineage>
        <taxon>Eukaryota</taxon>
        <taxon>Sar</taxon>
        <taxon>Stramenopiles</taxon>
        <taxon>Oomycota</taxon>
        <taxon>Peronosporomycetes</taxon>
        <taxon>Peronosporales</taxon>
        <taxon>Peronosporaceae</taxon>
        <taxon>Peronosclerospora</taxon>
    </lineage>
</organism>
<accession>A0ACC0WAE0</accession>
<gene>
    <name evidence="1" type="ORF">PsorP6_007465</name>
</gene>
<keyword evidence="2" id="KW-1185">Reference proteome</keyword>
<name>A0ACC0WAE0_9STRA</name>
<sequence>MSLAQKVTCGLEAVDGDTGLTMIQEMTTQTSEDDEWRAISARVRFVYRAKILQCFENTKYQYSNEFY</sequence>
<evidence type="ECO:0000313" key="2">
    <source>
        <dbReference type="Proteomes" id="UP001163321"/>
    </source>
</evidence>
<protein>
    <submittedName>
        <fullName evidence="1">Uncharacterized protein</fullName>
    </submittedName>
</protein>
<comment type="caution">
    <text evidence="1">The sequence shown here is derived from an EMBL/GenBank/DDBJ whole genome shotgun (WGS) entry which is preliminary data.</text>
</comment>
<reference evidence="1 2" key="1">
    <citation type="journal article" date="2022" name="bioRxiv">
        <title>The genome of the oomycete Peronosclerospora sorghi, a cosmopolitan pathogen of maize and sorghum, is inflated with dispersed pseudogenes.</title>
        <authorList>
            <person name="Fletcher K."/>
            <person name="Martin F."/>
            <person name="Isakeit T."/>
            <person name="Cavanaugh K."/>
            <person name="Magill C."/>
            <person name="Michelmore R."/>
        </authorList>
    </citation>
    <scope>NUCLEOTIDE SEQUENCE [LARGE SCALE GENOMIC DNA]</scope>
    <source>
        <strain evidence="1">P6</strain>
    </source>
</reference>
<dbReference type="Proteomes" id="UP001163321">
    <property type="component" value="Chromosome 3"/>
</dbReference>